<gene>
    <name evidence="6" type="primary">LOC112693977</name>
    <name evidence="4" type="ORF">g.14725</name>
</gene>
<name>A0A2S2PYW8_9HEMI</name>
<dbReference type="GO" id="GO:0003723">
    <property type="term" value="F:RNA binding"/>
    <property type="evidence" value="ECO:0007669"/>
    <property type="project" value="TreeGrafter"/>
</dbReference>
<dbReference type="GO" id="GO:0006397">
    <property type="term" value="P:mRNA processing"/>
    <property type="evidence" value="ECO:0007669"/>
    <property type="project" value="InterPro"/>
</dbReference>
<dbReference type="GO" id="GO:0005634">
    <property type="term" value="C:nucleus"/>
    <property type="evidence" value="ECO:0007669"/>
    <property type="project" value="TreeGrafter"/>
</dbReference>
<dbReference type="Pfam" id="PF01585">
    <property type="entry name" value="G-patch"/>
    <property type="match status" value="1"/>
</dbReference>
<evidence type="ECO:0000313" key="6">
    <source>
        <dbReference type="RefSeq" id="XP_025425059.1"/>
    </source>
</evidence>
<evidence type="ECO:0000259" key="3">
    <source>
        <dbReference type="PROSITE" id="PS50174"/>
    </source>
</evidence>
<comment type="similarity">
    <text evidence="1">Belongs to the GPATCH1 family.</text>
</comment>
<dbReference type="Pfam" id="PF07713">
    <property type="entry name" value="DUF1604"/>
    <property type="match status" value="1"/>
</dbReference>
<dbReference type="AlphaFoldDB" id="A0A2S2PYW8"/>
<organism evidence="4">
    <name type="scientific">Sipha flava</name>
    <name type="common">yellow sugarcane aphid</name>
    <dbReference type="NCBI Taxonomy" id="143950"/>
    <lineage>
        <taxon>Eukaryota</taxon>
        <taxon>Metazoa</taxon>
        <taxon>Ecdysozoa</taxon>
        <taxon>Arthropoda</taxon>
        <taxon>Hexapoda</taxon>
        <taxon>Insecta</taxon>
        <taxon>Pterygota</taxon>
        <taxon>Neoptera</taxon>
        <taxon>Paraneoptera</taxon>
        <taxon>Hemiptera</taxon>
        <taxon>Sternorrhyncha</taxon>
        <taxon>Aphidomorpha</taxon>
        <taxon>Aphidoidea</taxon>
        <taxon>Aphididae</taxon>
        <taxon>Sipha</taxon>
    </lineage>
</organism>
<proteinExistence type="inferred from homology"/>
<protein>
    <submittedName>
        <fullName evidence="4">G patch domain-containing protein 1</fullName>
    </submittedName>
    <submittedName>
        <fullName evidence="6">Uncharacterized protein LOC112693977</fullName>
    </submittedName>
</protein>
<feature type="compositionally biased region" description="Basic and acidic residues" evidence="2">
    <location>
        <begin position="671"/>
        <end position="683"/>
    </location>
</feature>
<dbReference type="RefSeq" id="XP_025425059.1">
    <property type="nucleotide sequence ID" value="XM_025569274.1"/>
</dbReference>
<dbReference type="InterPro" id="IPR011666">
    <property type="entry name" value="DUF1604"/>
</dbReference>
<feature type="region of interest" description="Disordered" evidence="2">
    <location>
        <begin position="661"/>
        <end position="705"/>
    </location>
</feature>
<evidence type="ECO:0000313" key="5">
    <source>
        <dbReference type="Proteomes" id="UP000694846"/>
    </source>
</evidence>
<keyword evidence="5" id="KW-1185">Reference proteome</keyword>
<dbReference type="PANTHER" id="PTHR13384:SF19">
    <property type="entry name" value="G PATCH DOMAIN-CONTAINING PROTEIN 1"/>
    <property type="match status" value="1"/>
</dbReference>
<dbReference type="Proteomes" id="UP000694846">
    <property type="component" value="Unplaced"/>
</dbReference>
<dbReference type="GeneID" id="112693977"/>
<feature type="domain" description="G-patch" evidence="3">
    <location>
        <begin position="145"/>
        <end position="165"/>
    </location>
</feature>
<accession>A0A2S2PYW8</accession>
<evidence type="ECO:0000256" key="1">
    <source>
        <dbReference type="ARBA" id="ARBA00008600"/>
    </source>
</evidence>
<evidence type="ECO:0000256" key="2">
    <source>
        <dbReference type="SAM" id="MobiDB-lite"/>
    </source>
</evidence>
<dbReference type="OrthoDB" id="20507at2759"/>
<dbReference type="InterPro" id="IPR000467">
    <property type="entry name" value="G_patch_dom"/>
</dbReference>
<dbReference type="PANTHER" id="PTHR13384">
    <property type="entry name" value="G PATCH DOMAIN-CONTAINING PROTEIN 1"/>
    <property type="match status" value="1"/>
</dbReference>
<sequence>MSSDDDDDDEYIIHGKLLDPIQEDEIVKRKDAEQQFVKDENGRRRFHGAFTGGFSAGFYNTVGSLEGWTPSTFKSSRASKYTPRAQNAYDFMDEEDKRDLGVDSASLKIKAEYSDNSSRKRQLPMINTGPIPGKPVLGDILKPIKDTWGVELLKSMGWRPGQGVGPQLTQQEKLRVKKELENVGMRFNTKTKYDDDDDEVNELLGNIKVSPYEYESVAIKPKVDTFGLGYEGLKTTNTSGKSTDKYSKLTVGGKSIHGQAFGVGAYEDDDDDIYATEDMTNYDFTLEDKSKKSKNKSKSNHLSSECIDGFVEDQIKNSLFQKLPPPMEIPPEWRPKGMFERILGQCPPDFYSQSTNSTIVSNLNVNTRQREIKKPQAPPPVIQLIKKEEPCLLSDIISDRFTRAVLPDDSTNALKPVIRTTDPALQKLKEYADKKMYGFWTRKVEPWIPDKLLCKRFNVPVPKQSMINYTNDGKKHGECSLFSSLEFASHEPAPNDENSILNNLPLTVNNVIPDHEKQFELQENVMETTNDVVECQKPSVDFFKDIFLDDSDEDTVNDDKSEKISMDPIENTCSNETLSVKTEVKELNVPSSTPLNIIPPKGIFANLNFDDLFDTSHKKNENGNENKVTINEIDNINNLYGPLKPESRKISKMNSVNIKKIENTSSEDEWVEKPESFSKESSLKKKHSKHKKHKHKSKKKSHKHK</sequence>
<reference evidence="4" key="1">
    <citation type="submission" date="2018-04" db="EMBL/GenBank/DDBJ databases">
        <title>Transcriptome assembly of Sipha flava.</title>
        <authorList>
            <person name="Scully E.D."/>
            <person name="Geib S.M."/>
            <person name="Palmer N.A."/>
            <person name="Koch K."/>
            <person name="Bradshaw J."/>
            <person name="Heng-Moss T."/>
            <person name="Sarath G."/>
        </authorList>
    </citation>
    <scope>NUCLEOTIDE SEQUENCE</scope>
</reference>
<feature type="compositionally biased region" description="Basic residues" evidence="2">
    <location>
        <begin position="684"/>
        <end position="705"/>
    </location>
</feature>
<evidence type="ECO:0000313" key="4">
    <source>
        <dbReference type="EMBL" id="MBY70564.1"/>
    </source>
</evidence>
<dbReference type="EMBL" id="GGMS01001361">
    <property type="protein sequence ID" value="MBY70564.1"/>
    <property type="molecule type" value="Transcribed_RNA"/>
</dbReference>
<reference evidence="6" key="2">
    <citation type="submission" date="2025-04" db="UniProtKB">
        <authorList>
            <consortium name="RefSeq"/>
        </authorList>
    </citation>
    <scope>IDENTIFICATION</scope>
    <source>
        <tissue evidence="6">Whole body</tissue>
    </source>
</reference>
<dbReference type="PROSITE" id="PS50174">
    <property type="entry name" value="G_PATCH"/>
    <property type="match status" value="1"/>
</dbReference>